<dbReference type="Pfam" id="PF14322">
    <property type="entry name" value="SusD-like_3"/>
    <property type="match status" value="1"/>
</dbReference>
<dbReference type="Proteomes" id="UP000293874">
    <property type="component" value="Unassembled WGS sequence"/>
</dbReference>
<feature type="domain" description="SusD-like N-terminal" evidence="7">
    <location>
        <begin position="61"/>
        <end position="205"/>
    </location>
</feature>
<comment type="subcellular location">
    <subcellularLocation>
        <location evidence="1">Cell outer membrane</location>
    </subcellularLocation>
</comment>
<evidence type="ECO:0000259" key="7">
    <source>
        <dbReference type="Pfam" id="PF14322"/>
    </source>
</evidence>
<sequence length="584" mass="65040">MKASYIFIFALGMAFCGCKKILNPADENNRGLSDIYNDAAFAEGLLLNGYVRLPLGSYSLNDVATDDAVSNNPNNNFRLMATGNWSSINNPMDQWTGSFAAIQYLNLILAEADKVNWALTGEYTKEMFNDRVKGEAYGLRALFMYYLLQAHGGWGTDNKLLGVPILTEPLDSKSEFRVPRNTFEECVQQIYKDLEMAESFLPLDFVNIGSANEIPSKYTGKTTVSDYNRVFGAYNAQRMTTRIVRGIRAKISLLAASPAYAQGTTITWVKAADDAAAVLDLIGGLSGIAYNGVYWYASRNSGEINGLSAGNNPREVLWRGNVGDGNNLERDNYPPTLYGNGRVNPTQNLVDAFPMINGYPVTDPSSGYDAGNPYTNRDPRLALYIVVNGSKMGPGGATIYTRIGTSDDGLNAISTSTRTGYYMRKLLREDVNLNPASTNTQRHYVPYIRYTELFLAYAEAANEAWGPDGKGAHSYSAREVIAAIRNRAGIAQPDTYLASITSKDDMRTLIHNERRIELCFEGFRFWDLRRWQKNLTEPAKGVSINNNVYTISNIENRQYADYMYYGPLPYNDVLKLNLLQNKGW</sequence>
<dbReference type="GO" id="GO:0009279">
    <property type="term" value="C:cell outer membrane"/>
    <property type="evidence" value="ECO:0007669"/>
    <property type="project" value="UniProtKB-SubCell"/>
</dbReference>
<evidence type="ECO:0000256" key="4">
    <source>
        <dbReference type="ARBA" id="ARBA00023136"/>
    </source>
</evidence>
<evidence type="ECO:0000313" key="8">
    <source>
        <dbReference type="EMBL" id="RZS65452.1"/>
    </source>
</evidence>
<evidence type="ECO:0000313" key="9">
    <source>
        <dbReference type="Proteomes" id="UP000293874"/>
    </source>
</evidence>
<dbReference type="PROSITE" id="PS51257">
    <property type="entry name" value="PROKAR_LIPOPROTEIN"/>
    <property type="match status" value="1"/>
</dbReference>
<dbReference type="Pfam" id="PF07980">
    <property type="entry name" value="SusD_RagB"/>
    <property type="match status" value="1"/>
</dbReference>
<reference evidence="8 9" key="1">
    <citation type="submission" date="2019-02" db="EMBL/GenBank/DDBJ databases">
        <title>Genomic Encyclopedia of Type Strains, Phase IV (KMG-IV): sequencing the most valuable type-strain genomes for metagenomic binning, comparative biology and taxonomic classification.</title>
        <authorList>
            <person name="Goeker M."/>
        </authorList>
    </citation>
    <scope>NUCLEOTIDE SEQUENCE [LARGE SCALE GENOMIC DNA]</scope>
    <source>
        <strain evidence="8 9">DSM 18116</strain>
    </source>
</reference>
<evidence type="ECO:0000259" key="6">
    <source>
        <dbReference type="Pfam" id="PF07980"/>
    </source>
</evidence>
<dbReference type="OrthoDB" id="621018at2"/>
<comment type="caution">
    <text evidence="8">The sequence shown here is derived from an EMBL/GenBank/DDBJ whole genome shotgun (WGS) entry which is preliminary data.</text>
</comment>
<evidence type="ECO:0000256" key="5">
    <source>
        <dbReference type="ARBA" id="ARBA00023237"/>
    </source>
</evidence>
<comment type="similarity">
    <text evidence="2">Belongs to the SusD family.</text>
</comment>
<evidence type="ECO:0000256" key="2">
    <source>
        <dbReference type="ARBA" id="ARBA00006275"/>
    </source>
</evidence>
<evidence type="ECO:0000256" key="3">
    <source>
        <dbReference type="ARBA" id="ARBA00022729"/>
    </source>
</evidence>
<name>A0A4Q7MFD9_9BACT</name>
<organism evidence="8 9">
    <name type="scientific">Pseudobacter ginsenosidimutans</name>
    <dbReference type="NCBI Taxonomy" id="661488"/>
    <lineage>
        <taxon>Bacteria</taxon>
        <taxon>Pseudomonadati</taxon>
        <taxon>Bacteroidota</taxon>
        <taxon>Chitinophagia</taxon>
        <taxon>Chitinophagales</taxon>
        <taxon>Chitinophagaceae</taxon>
        <taxon>Pseudobacter</taxon>
    </lineage>
</organism>
<evidence type="ECO:0000256" key="1">
    <source>
        <dbReference type="ARBA" id="ARBA00004442"/>
    </source>
</evidence>
<keyword evidence="5" id="KW-0998">Cell outer membrane</keyword>
<dbReference type="SUPFAM" id="SSF48452">
    <property type="entry name" value="TPR-like"/>
    <property type="match status" value="1"/>
</dbReference>
<keyword evidence="3" id="KW-0732">Signal</keyword>
<dbReference type="InterPro" id="IPR011990">
    <property type="entry name" value="TPR-like_helical_dom_sf"/>
</dbReference>
<feature type="domain" description="RagB/SusD" evidence="6">
    <location>
        <begin position="329"/>
        <end position="584"/>
    </location>
</feature>
<dbReference type="Gene3D" id="1.25.40.390">
    <property type="match status" value="1"/>
</dbReference>
<dbReference type="EMBL" id="SGXA01000005">
    <property type="protein sequence ID" value="RZS65452.1"/>
    <property type="molecule type" value="Genomic_DNA"/>
</dbReference>
<keyword evidence="9" id="KW-1185">Reference proteome</keyword>
<keyword evidence="4" id="KW-0472">Membrane</keyword>
<accession>A0A4Q7MFD9</accession>
<dbReference type="InterPro" id="IPR012944">
    <property type="entry name" value="SusD_RagB_dom"/>
</dbReference>
<protein>
    <submittedName>
        <fullName evidence="8">Putative outer membrane starch-binding protein</fullName>
    </submittedName>
</protein>
<dbReference type="RefSeq" id="WP_130544117.1">
    <property type="nucleotide sequence ID" value="NZ_CP042431.1"/>
</dbReference>
<dbReference type="InterPro" id="IPR033985">
    <property type="entry name" value="SusD-like_N"/>
</dbReference>
<proteinExistence type="inferred from homology"/>
<gene>
    <name evidence="8" type="ORF">EV199_5625</name>
</gene>
<dbReference type="AlphaFoldDB" id="A0A4Q7MFD9"/>